<protein>
    <submittedName>
        <fullName evidence="4">Histone acetyltransferase p300-like</fullName>
    </submittedName>
</protein>
<dbReference type="KEGG" id="bbel:109484537"/>
<evidence type="ECO:0000256" key="1">
    <source>
        <dbReference type="SAM" id="MobiDB-lite"/>
    </source>
</evidence>
<feature type="region of interest" description="Disordered" evidence="1">
    <location>
        <begin position="332"/>
        <end position="379"/>
    </location>
</feature>
<dbReference type="OrthoDB" id="10030726at2759"/>
<feature type="compositionally biased region" description="Low complexity" evidence="1">
    <location>
        <begin position="195"/>
        <end position="212"/>
    </location>
</feature>
<evidence type="ECO:0000259" key="2">
    <source>
        <dbReference type="Pfam" id="PF22938"/>
    </source>
</evidence>
<name>A0A6P5AB04_BRABE</name>
<dbReference type="GO" id="GO:0003676">
    <property type="term" value="F:nucleic acid binding"/>
    <property type="evidence" value="ECO:0007669"/>
    <property type="project" value="InterPro"/>
</dbReference>
<dbReference type="Gene3D" id="3.30.420.10">
    <property type="entry name" value="Ribonuclease H-like superfamily/Ribonuclease H"/>
    <property type="match status" value="1"/>
</dbReference>
<evidence type="ECO:0000313" key="3">
    <source>
        <dbReference type="Proteomes" id="UP000515135"/>
    </source>
</evidence>
<dbReference type="Proteomes" id="UP000515135">
    <property type="component" value="Unplaced"/>
</dbReference>
<feature type="compositionally biased region" description="Low complexity" evidence="1">
    <location>
        <begin position="232"/>
        <end position="248"/>
    </location>
</feature>
<dbReference type="AlphaFoldDB" id="A0A6P5AB04"/>
<feature type="domain" description="Integrase p58-like C-terminal" evidence="2">
    <location>
        <begin position="134"/>
        <end position="168"/>
    </location>
</feature>
<dbReference type="PANTHER" id="PTHR37984">
    <property type="entry name" value="PROTEIN CBG26694"/>
    <property type="match status" value="1"/>
</dbReference>
<feature type="compositionally biased region" description="Low complexity" evidence="1">
    <location>
        <begin position="362"/>
        <end position="372"/>
    </location>
</feature>
<keyword evidence="3" id="KW-1185">Reference proteome</keyword>
<feature type="compositionally biased region" description="Basic and acidic residues" evidence="1">
    <location>
        <begin position="403"/>
        <end position="413"/>
    </location>
</feature>
<feature type="region of interest" description="Disordered" evidence="1">
    <location>
        <begin position="167"/>
        <end position="309"/>
    </location>
</feature>
<feature type="region of interest" description="Disordered" evidence="1">
    <location>
        <begin position="397"/>
        <end position="438"/>
    </location>
</feature>
<proteinExistence type="predicted"/>
<dbReference type="InterPro" id="IPR054465">
    <property type="entry name" value="Integrase_p58-like_C"/>
</dbReference>
<accession>A0A6P5AB04</accession>
<organism evidence="3 4">
    <name type="scientific">Branchiostoma belcheri</name>
    <name type="common">Amphioxus</name>
    <dbReference type="NCBI Taxonomy" id="7741"/>
    <lineage>
        <taxon>Eukaryota</taxon>
        <taxon>Metazoa</taxon>
        <taxon>Chordata</taxon>
        <taxon>Cephalochordata</taxon>
        <taxon>Leptocardii</taxon>
        <taxon>Amphioxiformes</taxon>
        <taxon>Branchiostomatidae</taxon>
        <taxon>Branchiostoma</taxon>
    </lineage>
</organism>
<dbReference type="InterPro" id="IPR050951">
    <property type="entry name" value="Retrovirus_Pol_polyprotein"/>
</dbReference>
<sequence length="455" mass="49771">MVNILRSYVASHQRDWDVHLPAVRFAYNTSCHATTKFSPFFLMHGREARLPVHLLTGIPFPDTTIPSFVTKLNDSLPAIFHQVQQHTSQNQCRQKELFDRRVHGEPYAAGDLVLILNKAVGQGLARKLARKYNGPYRVLERVGDQAYKVQNTRGRREVKVIHFENLKPFTPQQLDPDYDPGHDAPRPARQRRRNNQPSTHSQDSDSDTPPSDSSDDNVHSEAGPITPQGLQSSGPSSSSFPGPPASESTSTRTNRLTGPARTTPVQAPVAPALSPAPTADNPVLSTAPTADDPVLSTAPTADDPVLSTAPTADVPVLSTAPTADVPVLAQNPVQSTAAATRPPLPQRQNRRRRRPEHLNNYISIPDSVPSSDSESETDHFHPNVCQVTKVVSQDVGLTGQCHPSDRPCPRGESLELDPSPPPLKSLAHESTPKRKNRVTRLMSSLVRAFSRPPKS</sequence>
<dbReference type="RefSeq" id="XP_019643414.1">
    <property type="nucleotide sequence ID" value="XM_019787855.1"/>
</dbReference>
<evidence type="ECO:0000313" key="4">
    <source>
        <dbReference type="RefSeq" id="XP_019643414.1"/>
    </source>
</evidence>
<dbReference type="PANTHER" id="PTHR37984:SF5">
    <property type="entry name" value="PROTEIN NYNRIN-LIKE"/>
    <property type="match status" value="1"/>
</dbReference>
<reference evidence="4" key="1">
    <citation type="submission" date="2025-08" db="UniProtKB">
        <authorList>
            <consortium name="RefSeq"/>
        </authorList>
    </citation>
    <scope>IDENTIFICATION</scope>
    <source>
        <tissue evidence="4">Gonad</tissue>
    </source>
</reference>
<gene>
    <name evidence="4" type="primary">LOC109484537</name>
</gene>
<dbReference type="GeneID" id="109484537"/>
<dbReference type="Pfam" id="PF22938">
    <property type="entry name" value="Integrase_p58_C"/>
    <property type="match status" value="1"/>
</dbReference>
<dbReference type="InterPro" id="IPR036397">
    <property type="entry name" value="RNaseH_sf"/>
</dbReference>